<dbReference type="Proteomes" id="UP001148737">
    <property type="component" value="Unassembled WGS sequence"/>
</dbReference>
<reference evidence="1" key="1">
    <citation type="submission" date="2022-07" db="EMBL/GenBank/DDBJ databases">
        <title>Genome Sequence of Lecanicillium saksenae.</title>
        <authorList>
            <person name="Buettner E."/>
        </authorList>
    </citation>
    <scope>NUCLEOTIDE SEQUENCE</scope>
    <source>
        <strain evidence="1">VT-O1</strain>
    </source>
</reference>
<evidence type="ECO:0000313" key="2">
    <source>
        <dbReference type="Proteomes" id="UP001148737"/>
    </source>
</evidence>
<name>A0ACC1R7Z0_9HYPO</name>
<comment type="caution">
    <text evidence="1">The sequence shown here is derived from an EMBL/GenBank/DDBJ whole genome shotgun (WGS) entry which is preliminary data.</text>
</comment>
<accession>A0ACC1R7Z0</accession>
<protein>
    <submittedName>
        <fullName evidence="1">Uncharacterized protein</fullName>
    </submittedName>
</protein>
<evidence type="ECO:0000313" key="1">
    <source>
        <dbReference type="EMBL" id="KAJ3498404.1"/>
    </source>
</evidence>
<organism evidence="1 2">
    <name type="scientific">Lecanicillium saksenae</name>
    <dbReference type="NCBI Taxonomy" id="468837"/>
    <lineage>
        <taxon>Eukaryota</taxon>
        <taxon>Fungi</taxon>
        <taxon>Dikarya</taxon>
        <taxon>Ascomycota</taxon>
        <taxon>Pezizomycotina</taxon>
        <taxon>Sordariomycetes</taxon>
        <taxon>Hypocreomycetidae</taxon>
        <taxon>Hypocreales</taxon>
        <taxon>Cordycipitaceae</taxon>
        <taxon>Lecanicillium</taxon>
    </lineage>
</organism>
<dbReference type="EMBL" id="JANAKD010000052">
    <property type="protein sequence ID" value="KAJ3498404.1"/>
    <property type="molecule type" value="Genomic_DNA"/>
</dbReference>
<sequence length="1054" mass="117315">METALRSALLSKASQKIYCLGTNQAKSSFTLSLINDDIPIVCEHIQIYFQLFNDAIHVGLGTWLLWRLAGPACLLGITTVAVSAVVSMLLQRNLAKAQSEFTKASRSRSENIRSALSQLPLIKMLGLRSVVMDRLRTLRETEIKRLQAFSDIKHLLMAADIIVDIGFSSMLCFGFYFLTTERVIPEYIFPALALSVQLQIALYTGLRKVRLGNKFLEALKRVETFLLQQGFTDTRTVTDLGTIAVSCVETAIAPEGCEEPVLRNINFTINKSTVTACIGPSTSGKSSFLQGLAGQAKIAEGSMHVGNTHVAYCDQNPWLENISIRDNIVSGLEFDPVRYDMVLRLCLLHQDIRKLEEGDAYIAGVNGGNLSVGQRNRVSLARALYSRIPTIIIDDLFGSLDPKTATSILYLLCGRENGFLRRDNRTVFLSTYLVECFNVADQVLIFDGRGHAMMRNRNNVDSKFRAMLESLHSPHEVNPEEEDHKQLTAILRSRRIRATLDAGVHRPAHKRYEPISSIFAFNAAVSTKWGLFMVAGYNMAMCLSEIFAEYLTSIWVESHATDVRYPVFLTALCMATAFVAICRAWSTLAYLGAVDQSNLSQQMDSFFDLAQQLPMELTGTLYRAFVFLLHYFNRRSSQQLHQFKSKAEEKLAQKFTEAVDGIKYTRPFGWESNNISTLFELVDQSQRWHYVKLCERGSLLFLCDCHTALDLVILVFLATRRPLASSQSGIGLSFWSSLCLSHALEILASQFAQTETFLGNAHELQNSVRNIPIEDHDCGIEPPASWPDRGEVLFEHVTARYNTNKTANPALENISVSVGGGEKLAIAGRTGSGKTSLILALLGFLNYEGTIKIDGIDISTVNRDALRSRVVTLTYNPLQLRATVRRNLLPFGFQYFPSGSARVDDERVRDVLTDLGIWNTISRQGGLDAFLPNVQLSRSETQLFGIARAILQRDIRGGKLILMDEATSALDKATDRHVQGALTVAFPGCTFLIITHRQATVMDAQKFLELEDGRVRSFRDTRRIQDAEASETRVSYNQLAESAGGGTLADNTAA</sequence>
<proteinExistence type="predicted"/>
<keyword evidence="2" id="KW-1185">Reference proteome</keyword>
<gene>
    <name evidence="1" type="ORF">NLG97_g1153</name>
</gene>